<dbReference type="PANTHER" id="PTHR43700">
    <property type="entry name" value="PHOSPHORIBOSYLAMINOIMIDAZOLE-SUCCINOCARBOXAMIDE SYNTHASE"/>
    <property type="match status" value="1"/>
</dbReference>
<dbReference type="RefSeq" id="WP_188680921.1">
    <property type="nucleotide sequence ID" value="NZ_BMNY01000001.1"/>
</dbReference>
<evidence type="ECO:0000256" key="6">
    <source>
        <dbReference type="HAMAP-Rule" id="MF_00137"/>
    </source>
</evidence>
<dbReference type="GO" id="GO:0005524">
    <property type="term" value="F:ATP binding"/>
    <property type="evidence" value="ECO:0007669"/>
    <property type="project" value="UniProtKB-KW"/>
</dbReference>
<reference evidence="8" key="1">
    <citation type="journal article" date="2014" name="Int. J. Syst. Evol. Microbiol.">
        <title>Complete genome sequence of Corynebacterium casei LMG S-19264T (=DSM 44701T), isolated from a smear-ripened cheese.</title>
        <authorList>
            <consortium name="US DOE Joint Genome Institute (JGI-PGF)"/>
            <person name="Walter F."/>
            <person name="Albersmeier A."/>
            <person name="Kalinowski J."/>
            <person name="Ruckert C."/>
        </authorList>
    </citation>
    <scope>NUCLEOTIDE SEQUENCE</scope>
    <source>
        <strain evidence="8">JCM 13583</strain>
    </source>
</reference>
<dbReference type="GO" id="GO:0006189">
    <property type="term" value="P:'de novo' IMP biosynthetic process"/>
    <property type="evidence" value="ECO:0007669"/>
    <property type="project" value="UniProtKB-UniRule"/>
</dbReference>
<evidence type="ECO:0000256" key="4">
    <source>
        <dbReference type="ARBA" id="ARBA00022755"/>
    </source>
</evidence>
<dbReference type="GO" id="GO:0004639">
    <property type="term" value="F:phosphoribosylaminoimidazolesuccinocarboxamide synthase activity"/>
    <property type="evidence" value="ECO:0007669"/>
    <property type="project" value="UniProtKB-UniRule"/>
</dbReference>
<dbReference type="Pfam" id="PF01259">
    <property type="entry name" value="SAICAR_synt"/>
    <property type="match status" value="1"/>
</dbReference>
<evidence type="ECO:0000313" key="8">
    <source>
        <dbReference type="EMBL" id="GGM74546.1"/>
    </source>
</evidence>
<feature type="domain" description="SAICAR synthetase/ADE2 N-terminal" evidence="7">
    <location>
        <begin position="7"/>
        <end position="255"/>
    </location>
</feature>
<evidence type="ECO:0000256" key="5">
    <source>
        <dbReference type="ARBA" id="ARBA00022840"/>
    </source>
</evidence>
<dbReference type="InterPro" id="IPR018236">
    <property type="entry name" value="SAICAR_synthetase_CS"/>
</dbReference>
<accession>A0AA37FAP9</accession>
<dbReference type="NCBIfam" id="NF010564">
    <property type="entry name" value="PRK13959.1-1"/>
    <property type="match status" value="1"/>
</dbReference>
<comment type="caution">
    <text evidence="8">The sequence shown here is derived from an EMBL/GenBank/DDBJ whole genome shotgun (WGS) entry which is preliminary data.</text>
</comment>
<dbReference type="HAMAP" id="MF_00137">
    <property type="entry name" value="SAICAR_synth"/>
    <property type="match status" value="1"/>
</dbReference>
<dbReference type="SUPFAM" id="SSF56104">
    <property type="entry name" value="SAICAR synthase-like"/>
    <property type="match status" value="1"/>
</dbReference>
<dbReference type="CDD" id="cd01414">
    <property type="entry name" value="SAICAR_synt_Sc"/>
    <property type="match status" value="1"/>
</dbReference>
<evidence type="ECO:0000256" key="1">
    <source>
        <dbReference type="ARBA" id="ARBA00004672"/>
    </source>
</evidence>
<dbReference type="AlphaFoldDB" id="A0AA37FAP9"/>
<keyword evidence="3 6" id="KW-0547">Nucleotide-binding</keyword>
<keyword evidence="9" id="KW-1185">Reference proteome</keyword>
<protein>
    <recommendedName>
        <fullName evidence="6">Phosphoribosylaminoimidazole-succinocarboxamide synthase</fullName>
        <ecNumber evidence="6">6.3.2.6</ecNumber>
    </recommendedName>
    <alternativeName>
        <fullName evidence="6">SAICAR synthetase</fullName>
    </alternativeName>
</protein>
<dbReference type="Gene3D" id="3.30.200.20">
    <property type="entry name" value="Phosphorylase Kinase, domain 1"/>
    <property type="match status" value="1"/>
</dbReference>
<keyword evidence="5 6" id="KW-0067">ATP-binding</keyword>
<comment type="catalytic activity">
    <reaction evidence="6">
        <text>5-amino-1-(5-phospho-D-ribosyl)imidazole-4-carboxylate + L-aspartate + ATP = (2S)-2-[5-amino-1-(5-phospho-beta-D-ribosyl)imidazole-4-carboxamido]succinate + ADP + phosphate + 2 H(+)</text>
        <dbReference type="Rhea" id="RHEA:22628"/>
        <dbReference type="ChEBI" id="CHEBI:15378"/>
        <dbReference type="ChEBI" id="CHEBI:29991"/>
        <dbReference type="ChEBI" id="CHEBI:30616"/>
        <dbReference type="ChEBI" id="CHEBI:43474"/>
        <dbReference type="ChEBI" id="CHEBI:58443"/>
        <dbReference type="ChEBI" id="CHEBI:77657"/>
        <dbReference type="ChEBI" id="CHEBI:456216"/>
        <dbReference type="EC" id="6.3.2.6"/>
    </reaction>
</comment>
<keyword evidence="4 6" id="KW-0658">Purine biosynthesis</keyword>
<evidence type="ECO:0000259" key="7">
    <source>
        <dbReference type="Pfam" id="PF01259"/>
    </source>
</evidence>
<proteinExistence type="inferred from homology"/>
<dbReference type="InterPro" id="IPR028923">
    <property type="entry name" value="SAICAR_synt/ADE2_N"/>
</dbReference>
<dbReference type="PANTHER" id="PTHR43700:SF1">
    <property type="entry name" value="PHOSPHORIBOSYLAMINOIMIDAZOLE-SUCCINOCARBOXAMIDE SYNTHASE"/>
    <property type="match status" value="1"/>
</dbReference>
<dbReference type="EC" id="6.3.2.6" evidence="6"/>
<keyword evidence="2 6" id="KW-0436">Ligase</keyword>
<sequence>MSDKPIRVGKVKDVYDEGDTLLFRFSDRISVFDKIIPNTVPHKGESLCRTSSFWFRVAKESARVETHFIEMVSPNEMRVKKFYIPESGKGDPHEIEYVIPLEFITRYYVAGSLYDRVKEGKVRYEDLGLNHAPKYGEELDDPFFEVTTKFEKYDRPLKHGEIIEIGGMTNSELNEIKEAILRVDRRINKSVSQRGLIHVDGKKEFAFGIGREPVLIDTFGTLDEDRWWDRKEYDEGKIVELSKEFVRQYYRSTGYHSELYSAREKGLPEPEIPPLPPEMVKKTSDLYVTMYERITGEKW</sequence>
<name>A0AA37FAP9_9ARCH</name>
<dbReference type="Gene3D" id="3.30.470.20">
    <property type="entry name" value="ATP-grasp fold, B domain"/>
    <property type="match status" value="1"/>
</dbReference>
<reference evidence="8" key="2">
    <citation type="submission" date="2022-09" db="EMBL/GenBank/DDBJ databases">
        <authorList>
            <person name="Sun Q."/>
            <person name="Ohkuma M."/>
        </authorList>
    </citation>
    <scope>NUCLEOTIDE SEQUENCE</scope>
    <source>
        <strain evidence="8">JCM 13583</strain>
    </source>
</reference>
<comment type="pathway">
    <text evidence="1 6">Purine metabolism; IMP biosynthesis via de novo pathway; 5-amino-1-(5-phospho-D-ribosyl)imidazole-4-carboxamide from 5-amino-1-(5-phospho-D-ribosyl)imidazole-4-carboxylate: step 1/2.</text>
</comment>
<dbReference type="GO" id="GO:0005737">
    <property type="term" value="C:cytoplasm"/>
    <property type="evidence" value="ECO:0007669"/>
    <property type="project" value="TreeGrafter"/>
</dbReference>
<evidence type="ECO:0000256" key="3">
    <source>
        <dbReference type="ARBA" id="ARBA00022741"/>
    </source>
</evidence>
<organism evidence="8 9">
    <name type="scientific">Thermogymnomonas acidicola</name>
    <dbReference type="NCBI Taxonomy" id="399579"/>
    <lineage>
        <taxon>Archaea</taxon>
        <taxon>Methanobacteriati</taxon>
        <taxon>Thermoplasmatota</taxon>
        <taxon>Thermoplasmata</taxon>
        <taxon>Thermoplasmatales</taxon>
        <taxon>Thermogymnomonas</taxon>
    </lineage>
</organism>
<evidence type="ECO:0000256" key="2">
    <source>
        <dbReference type="ARBA" id="ARBA00022598"/>
    </source>
</evidence>
<dbReference type="EMBL" id="BMNY01000001">
    <property type="protein sequence ID" value="GGM74546.1"/>
    <property type="molecule type" value="Genomic_DNA"/>
</dbReference>
<evidence type="ECO:0000313" key="9">
    <source>
        <dbReference type="Proteomes" id="UP000632195"/>
    </source>
</evidence>
<comment type="similarity">
    <text evidence="6">Belongs to the SAICAR synthetase family.</text>
</comment>
<dbReference type="Proteomes" id="UP000632195">
    <property type="component" value="Unassembled WGS sequence"/>
</dbReference>
<dbReference type="PROSITE" id="PS01057">
    <property type="entry name" value="SAICAR_SYNTHETASE_1"/>
    <property type="match status" value="1"/>
</dbReference>
<gene>
    <name evidence="6 8" type="primary">purC</name>
    <name evidence="8" type="ORF">GCM10007108_10620</name>
</gene>